<dbReference type="EMBL" id="CP020928">
    <property type="protein sequence ID" value="AWF95388.1"/>
    <property type="molecule type" value="Genomic_DNA"/>
</dbReference>
<protein>
    <recommendedName>
        <fullName evidence="1">DUF3825 domain-containing protein</fullName>
    </recommendedName>
</protein>
<name>A0A2S1KQU7_9LACO</name>
<evidence type="ECO:0000313" key="3">
    <source>
        <dbReference type="Proteomes" id="UP000244870"/>
    </source>
</evidence>
<organism evidence="2 3">
    <name type="scientific">Weissella cibaria</name>
    <dbReference type="NCBI Taxonomy" id="137591"/>
    <lineage>
        <taxon>Bacteria</taxon>
        <taxon>Bacillati</taxon>
        <taxon>Bacillota</taxon>
        <taxon>Bacilli</taxon>
        <taxon>Lactobacillales</taxon>
        <taxon>Lactobacillaceae</taxon>
        <taxon>Weissella</taxon>
    </lineage>
</organism>
<dbReference type="AlphaFoldDB" id="A0A2S1KQU7"/>
<proteinExistence type="predicted"/>
<evidence type="ECO:0000313" key="2">
    <source>
        <dbReference type="EMBL" id="AWF95388.1"/>
    </source>
</evidence>
<accession>A0A2S1KQU7</accession>
<dbReference type="InterPro" id="IPR024437">
    <property type="entry name" value="DUF3825"/>
</dbReference>
<feature type="domain" description="DUF3825" evidence="1">
    <location>
        <begin position="30"/>
        <end position="258"/>
    </location>
</feature>
<dbReference type="RefSeq" id="WP_108730317.1">
    <property type="nucleotide sequence ID" value="NZ_CP020928.1"/>
</dbReference>
<dbReference type="Pfam" id="PF12873">
    <property type="entry name" value="DUF3825"/>
    <property type="match status" value="1"/>
</dbReference>
<reference evidence="2 3" key="1">
    <citation type="submission" date="2017-04" db="EMBL/GenBank/DDBJ databases">
        <title>Weissella cibaria strain m2 complete genome.</title>
        <authorList>
            <person name="Pan Q."/>
            <person name="Tan M."/>
            <person name="Yao F."/>
            <person name="Su S."/>
        </authorList>
    </citation>
    <scope>NUCLEOTIDE SEQUENCE [LARGE SCALE GENOMIC DNA]</scope>
    <source>
        <strain evidence="2 3">M2</strain>
    </source>
</reference>
<evidence type="ECO:0000259" key="1">
    <source>
        <dbReference type="Pfam" id="PF12873"/>
    </source>
</evidence>
<gene>
    <name evidence="2" type="ORF">B6254_0982</name>
</gene>
<sequence length="263" mass="30468">MNNNPVDLFDFAWFGTQNTTFEDYVRELKEKSLEEDWGDNNKILKNYLSFTFKYSAEQNNKNPELNYIVENFDKSAASFNTGLFDVNYNPIYAFFKKNRVNNRQPWFFIGFKIPSDIEMNSFSTLPKRIQYFINADELIFKPDAEIRINVPHIIEDERNRSRLPASVLSYSDQMIKTLLEGAVELAKKKISANYTLAVPQFYQGQLQLLLPLEITQSGISEMALAVKYENGIYSGRTALTMDMAYNNARLITKPESSWLMSSL</sequence>
<dbReference type="Proteomes" id="UP000244870">
    <property type="component" value="Chromosome"/>
</dbReference>